<dbReference type="InterPro" id="IPR036625">
    <property type="entry name" value="E3-bd_dom_sf"/>
</dbReference>
<dbReference type="InterPro" id="IPR004167">
    <property type="entry name" value="PSBD"/>
</dbReference>
<evidence type="ECO:0000313" key="9">
    <source>
        <dbReference type="Proteomes" id="UP000398389"/>
    </source>
</evidence>
<evidence type="ECO:0000256" key="3">
    <source>
        <dbReference type="ARBA" id="ARBA00022946"/>
    </source>
</evidence>
<reference evidence="8 9" key="1">
    <citation type="submission" date="2019-09" db="EMBL/GenBank/DDBJ databases">
        <authorList>
            <person name="Brejova B."/>
        </authorList>
    </citation>
    <scope>NUCLEOTIDE SEQUENCE [LARGE SCALE GENOMIC DNA]</scope>
</reference>
<evidence type="ECO:0000313" key="8">
    <source>
        <dbReference type="EMBL" id="VVT51295.1"/>
    </source>
</evidence>
<comment type="similarity">
    <text evidence="1">Belongs to the 2-oxoacid dehydrogenase family.</text>
</comment>
<dbReference type="Pfam" id="PF02817">
    <property type="entry name" value="E3_binding"/>
    <property type="match status" value="1"/>
</dbReference>
<name>A0A5E8BP51_9ASCO</name>
<dbReference type="GO" id="GO:0045254">
    <property type="term" value="C:pyruvate dehydrogenase complex"/>
    <property type="evidence" value="ECO:0007669"/>
    <property type="project" value="InterPro"/>
</dbReference>
<dbReference type="InterPro" id="IPR000089">
    <property type="entry name" value="Biotin_lipoyl"/>
</dbReference>
<feature type="compositionally biased region" description="Basic and acidic residues" evidence="5">
    <location>
        <begin position="279"/>
        <end position="290"/>
    </location>
</feature>
<evidence type="ECO:0000256" key="1">
    <source>
        <dbReference type="ARBA" id="ARBA00007317"/>
    </source>
</evidence>
<keyword evidence="9" id="KW-1185">Reference proteome</keyword>
<dbReference type="Gene3D" id="2.40.50.100">
    <property type="match status" value="1"/>
</dbReference>
<feature type="compositionally biased region" description="Low complexity" evidence="5">
    <location>
        <begin position="124"/>
        <end position="140"/>
    </location>
</feature>
<evidence type="ECO:0000256" key="4">
    <source>
        <dbReference type="ARBA" id="ARBA00065810"/>
    </source>
</evidence>
<dbReference type="InterPro" id="IPR003016">
    <property type="entry name" value="2-oxoA_DH_lipoyl-BS"/>
</dbReference>
<dbReference type="OrthoDB" id="202158at2759"/>
<accession>A0A5E8BP51</accession>
<feature type="region of interest" description="Disordered" evidence="5">
    <location>
        <begin position="266"/>
        <end position="292"/>
    </location>
</feature>
<feature type="domain" description="Lipoyl-binding" evidence="6">
    <location>
        <begin position="28"/>
        <end position="104"/>
    </location>
</feature>
<evidence type="ECO:0000256" key="2">
    <source>
        <dbReference type="ARBA" id="ARBA00022823"/>
    </source>
</evidence>
<feature type="domain" description="Peripheral subunit-binding (PSBD)" evidence="7">
    <location>
        <begin position="186"/>
        <end position="227"/>
    </location>
</feature>
<dbReference type="FunFam" id="2.40.50.100:FF:000010">
    <property type="entry name" value="Acetyltransferase component of pyruvate dehydrogenase complex"/>
    <property type="match status" value="1"/>
</dbReference>
<dbReference type="Proteomes" id="UP000398389">
    <property type="component" value="Unassembled WGS sequence"/>
</dbReference>
<dbReference type="AlphaFoldDB" id="A0A5E8BP51"/>
<comment type="subunit">
    <text evidence="4">Eukaryotic pyruvate dehydrogenase (PDH) complexes are organized as a core consisting of the oligomeric dihydrolipoamide acetyl-transferase (E2), around which are arranged multiple copies of pyruvate dehydrogenase (E1), dihydrolipoamide dehydrogenase (E3) and protein X (E3BP) bound by non-covalent bonds.</text>
</comment>
<feature type="compositionally biased region" description="Low complexity" evidence="5">
    <location>
        <begin position="266"/>
        <end position="278"/>
    </location>
</feature>
<dbReference type="SUPFAM" id="SSF47005">
    <property type="entry name" value="Peripheral subunit-binding domain of 2-oxo acid dehydrogenase complex"/>
    <property type="match status" value="1"/>
</dbReference>
<proteinExistence type="inferred from homology"/>
<keyword evidence="3" id="KW-0809">Transit peptide</keyword>
<dbReference type="GeneID" id="43581867"/>
<evidence type="ECO:0000259" key="7">
    <source>
        <dbReference type="PROSITE" id="PS51826"/>
    </source>
</evidence>
<evidence type="ECO:0000259" key="6">
    <source>
        <dbReference type="PROSITE" id="PS50968"/>
    </source>
</evidence>
<evidence type="ECO:0008006" key="10">
    <source>
        <dbReference type="Google" id="ProtNLM"/>
    </source>
</evidence>
<dbReference type="InterPro" id="IPR045257">
    <property type="entry name" value="E2/Pdx1"/>
</dbReference>
<dbReference type="PROSITE" id="PS50968">
    <property type="entry name" value="BIOTINYL_LIPOYL"/>
    <property type="match status" value="1"/>
</dbReference>
<dbReference type="PANTHER" id="PTHR23151:SF82">
    <property type="entry name" value="PYRUVATE DEHYDROGENASE COMPLEX PROTEIN X COMPONENT, MITOCHONDRIAL"/>
    <property type="match status" value="1"/>
</dbReference>
<dbReference type="GO" id="GO:0006086">
    <property type="term" value="P:pyruvate decarboxylation to acetyl-CoA"/>
    <property type="evidence" value="ECO:0007669"/>
    <property type="project" value="InterPro"/>
</dbReference>
<dbReference type="GO" id="GO:0004742">
    <property type="term" value="F:dihydrolipoyllysine-residue acetyltransferase activity"/>
    <property type="evidence" value="ECO:0007669"/>
    <property type="project" value="TreeGrafter"/>
</dbReference>
<dbReference type="EMBL" id="CABVLU010000002">
    <property type="protein sequence ID" value="VVT51295.1"/>
    <property type="molecule type" value="Genomic_DNA"/>
</dbReference>
<organism evidence="8 9">
    <name type="scientific">Magnusiomyces paraingens</name>
    <dbReference type="NCBI Taxonomy" id="2606893"/>
    <lineage>
        <taxon>Eukaryota</taxon>
        <taxon>Fungi</taxon>
        <taxon>Dikarya</taxon>
        <taxon>Ascomycota</taxon>
        <taxon>Saccharomycotina</taxon>
        <taxon>Dipodascomycetes</taxon>
        <taxon>Dipodascales</taxon>
        <taxon>Dipodascaceae</taxon>
        <taxon>Magnusiomyces</taxon>
    </lineage>
</organism>
<dbReference type="SUPFAM" id="SSF51230">
    <property type="entry name" value="Single hybrid motif"/>
    <property type="match status" value="1"/>
</dbReference>
<feature type="region of interest" description="Disordered" evidence="5">
    <location>
        <begin position="111"/>
        <end position="171"/>
    </location>
</feature>
<evidence type="ECO:0000256" key="5">
    <source>
        <dbReference type="SAM" id="MobiDB-lite"/>
    </source>
</evidence>
<dbReference type="PROSITE" id="PS51826">
    <property type="entry name" value="PSBD"/>
    <property type="match status" value="1"/>
</dbReference>
<dbReference type="Pfam" id="PF00364">
    <property type="entry name" value="Biotin_lipoyl"/>
    <property type="match status" value="1"/>
</dbReference>
<dbReference type="PROSITE" id="PS00189">
    <property type="entry name" value="LIPOYL"/>
    <property type="match status" value="1"/>
</dbReference>
<dbReference type="Gene3D" id="4.10.320.10">
    <property type="entry name" value="E3-binding domain"/>
    <property type="match status" value="1"/>
</dbReference>
<sequence>MNIIKSTFFVSRNCGTRAFTTTGTRLVASNFGMPAMSPTMTEGGIVDWKFKEGDSFNAGDILLEIETDKAQIDVEAQDDGILAKIYIPSGTTGIPVGKTIAVLAEPGDDLKTLEIPKPEGGASGSSTATATATPAVASAPAPSPSPSPVTPDQSKEPGKISASGVTRSPNETETAIITTKANPLQTLSPSVLALALDNNLTKQDVLDKVPASGPKGRVLKGDILAFLGKVPRADVDTIVSSIQRLQHLDLSKINIKKSIASTPAATAAPTGFKAPASEKSSEAPALKKPEATLPPAPTVLSAFFTLSDVSTLQKSLETNLRITPPSTKTLVEKASKRAIKDANTFYATRRAKTVLFDPVFEDIIAPRTHGQSPFVVSIKYPKAPVTATVTKSDIYDDLLSNKKPFGLKKSAHITPLDLLTVDVTLNSRYPGASEKAKIYIDRLGFYLSQGTSELFL</sequence>
<keyword evidence="2" id="KW-0450">Lipoyl</keyword>
<dbReference type="InterPro" id="IPR011053">
    <property type="entry name" value="Single_hybrid_motif"/>
</dbReference>
<dbReference type="CDD" id="cd06849">
    <property type="entry name" value="lipoyl_domain"/>
    <property type="match status" value="1"/>
</dbReference>
<protein>
    <recommendedName>
        <fullName evidence="10">Dihydrolipoamide acetyltransferase component of pyruvate dehydrogenase complex</fullName>
    </recommendedName>
</protein>
<dbReference type="RefSeq" id="XP_031853658.1">
    <property type="nucleotide sequence ID" value="XM_031997767.1"/>
</dbReference>
<gene>
    <name evidence="8" type="ORF">SAPINGB_P003049</name>
</gene>
<dbReference type="PANTHER" id="PTHR23151">
    <property type="entry name" value="DIHYDROLIPOAMIDE ACETYL/SUCCINYL-TRANSFERASE-RELATED"/>
    <property type="match status" value="1"/>
</dbReference>